<dbReference type="PANTHER" id="PTHR42718">
    <property type="entry name" value="MAJOR FACILITATOR SUPERFAMILY MULTIDRUG TRANSPORTER MFSC"/>
    <property type="match status" value="1"/>
</dbReference>
<feature type="transmembrane region" description="Helical" evidence="8">
    <location>
        <begin position="20"/>
        <end position="40"/>
    </location>
</feature>
<keyword evidence="6 8" id="KW-1133">Transmembrane helix</keyword>
<dbReference type="InterPro" id="IPR011701">
    <property type="entry name" value="MFS"/>
</dbReference>
<keyword evidence="5 8" id="KW-0812">Transmembrane</keyword>
<keyword evidence="4" id="KW-1003">Cell membrane</keyword>
<protein>
    <submittedName>
        <fullName evidence="10">MDR family MFS transporter</fullName>
    </submittedName>
</protein>
<dbReference type="InterPro" id="IPR036259">
    <property type="entry name" value="MFS_trans_sf"/>
</dbReference>
<dbReference type="InterPro" id="IPR020846">
    <property type="entry name" value="MFS_dom"/>
</dbReference>
<evidence type="ECO:0000256" key="2">
    <source>
        <dbReference type="ARBA" id="ARBA00008537"/>
    </source>
</evidence>
<comment type="caution">
    <text evidence="10">The sequence shown here is derived from an EMBL/GenBank/DDBJ whole genome shotgun (WGS) entry which is preliminary data.</text>
</comment>
<evidence type="ECO:0000256" key="3">
    <source>
        <dbReference type="ARBA" id="ARBA00022448"/>
    </source>
</evidence>
<comment type="subcellular location">
    <subcellularLocation>
        <location evidence="1">Cell membrane</location>
        <topology evidence="1">Multi-pass membrane protein</topology>
    </subcellularLocation>
</comment>
<comment type="similarity">
    <text evidence="2">Belongs to the major facilitator superfamily. EmrB family.</text>
</comment>
<name>A0ABV6P9A3_9MICC</name>
<feature type="transmembrane region" description="Helical" evidence="8">
    <location>
        <begin position="87"/>
        <end position="106"/>
    </location>
</feature>
<keyword evidence="3" id="KW-0813">Transport</keyword>
<dbReference type="Proteomes" id="UP001589862">
    <property type="component" value="Unassembled WGS sequence"/>
</dbReference>
<evidence type="ECO:0000256" key="5">
    <source>
        <dbReference type="ARBA" id="ARBA00022692"/>
    </source>
</evidence>
<evidence type="ECO:0000256" key="1">
    <source>
        <dbReference type="ARBA" id="ARBA00004651"/>
    </source>
</evidence>
<evidence type="ECO:0000256" key="8">
    <source>
        <dbReference type="SAM" id="Phobius"/>
    </source>
</evidence>
<feature type="domain" description="Major facilitator superfamily (MFS) profile" evidence="9">
    <location>
        <begin position="22"/>
        <end position="479"/>
    </location>
</feature>
<feature type="transmembrane region" description="Helical" evidence="8">
    <location>
        <begin position="345"/>
        <end position="363"/>
    </location>
</feature>
<feature type="transmembrane region" description="Helical" evidence="8">
    <location>
        <begin position="315"/>
        <end position="333"/>
    </location>
</feature>
<dbReference type="Pfam" id="PF07690">
    <property type="entry name" value="MFS_1"/>
    <property type="match status" value="1"/>
</dbReference>
<feature type="transmembrane region" description="Helical" evidence="8">
    <location>
        <begin position="237"/>
        <end position="259"/>
    </location>
</feature>
<dbReference type="Gene3D" id="1.20.1250.20">
    <property type="entry name" value="MFS general substrate transporter like domains"/>
    <property type="match status" value="1"/>
</dbReference>
<feature type="transmembrane region" description="Helical" evidence="8">
    <location>
        <begin position="279"/>
        <end position="303"/>
    </location>
</feature>
<keyword evidence="7 8" id="KW-0472">Membrane</keyword>
<dbReference type="NCBIfam" id="TIGR00711">
    <property type="entry name" value="efflux_EmrB"/>
    <property type="match status" value="1"/>
</dbReference>
<keyword evidence="11" id="KW-1185">Reference proteome</keyword>
<sequence>MSSSSNPTSIETSRLSEGAASTIAVLLGAAFVVILNETILNVALTHLMEDFHVSANTVQWVATAFMLTMAVVIPTTGLLLQRFSIRSVFGAAMGSFLLGTALAAAAPSFPVLVLGRVVQGFGTAIMMPLLITTILRLVPPQRRGVIMGNVSIVISVAPALGPTISGLILSVAPWRFLFIVVLPIALAALLIGLSKLPRAVENEPGTLDLLSVLLTVPGFGFLVYGLSSFGNTENQNVVLSVSALSIGLVCVTIFIVRQLKLQTTGTPLLDLRTFTYRDYALSLLLLVLSMMALFGVVIVLPIYMLSIRELDPIQVGLILLPGGLVMGLLGPVVGRLFDRVGARPLTIVGASLLVLALGSLTFLDVHTATWYLVAAHIVLSIGLALIFTPVFTASMNPLPPHLYSHGSATLSTLQQVAAATGTALLIAVLQLTASAAAGAGGALVTGIDLMPGVKAAFYVAGGLSVVALALTFFMPGKTAEQTAGNQTPAP</sequence>
<dbReference type="Gene3D" id="1.20.1720.10">
    <property type="entry name" value="Multidrug resistance protein D"/>
    <property type="match status" value="1"/>
</dbReference>
<evidence type="ECO:0000313" key="11">
    <source>
        <dbReference type="Proteomes" id="UP001589862"/>
    </source>
</evidence>
<feature type="transmembrane region" description="Helical" evidence="8">
    <location>
        <begin position="145"/>
        <end position="168"/>
    </location>
</feature>
<feature type="transmembrane region" description="Helical" evidence="8">
    <location>
        <begin position="118"/>
        <end position="138"/>
    </location>
</feature>
<feature type="transmembrane region" description="Helical" evidence="8">
    <location>
        <begin position="205"/>
        <end position="225"/>
    </location>
</feature>
<evidence type="ECO:0000256" key="6">
    <source>
        <dbReference type="ARBA" id="ARBA00022989"/>
    </source>
</evidence>
<dbReference type="PRINTS" id="PR01036">
    <property type="entry name" value="TCRTETB"/>
</dbReference>
<proteinExistence type="inferred from homology"/>
<feature type="transmembrane region" description="Helical" evidence="8">
    <location>
        <begin position="369"/>
        <end position="395"/>
    </location>
</feature>
<evidence type="ECO:0000256" key="4">
    <source>
        <dbReference type="ARBA" id="ARBA00022475"/>
    </source>
</evidence>
<dbReference type="CDD" id="cd17503">
    <property type="entry name" value="MFS_LmrB_MDR_like"/>
    <property type="match status" value="1"/>
</dbReference>
<feature type="transmembrane region" description="Helical" evidence="8">
    <location>
        <begin position="60"/>
        <end position="80"/>
    </location>
</feature>
<dbReference type="EMBL" id="JBHLUB010000024">
    <property type="protein sequence ID" value="MFC0581713.1"/>
    <property type="molecule type" value="Genomic_DNA"/>
</dbReference>
<evidence type="ECO:0000259" key="9">
    <source>
        <dbReference type="PROSITE" id="PS50850"/>
    </source>
</evidence>
<organism evidence="10 11">
    <name type="scientific">Micrococcoides hystricis</name>
    <dbReference type="NCBI Taxonomy" id="1572761"/>
    <lineage>
        <taxon>Bacteria</taxon>
        <taxon>Bacillati</taxon>
        <taxon>Actinomycetota</taxon>
        <taxon>Actinomycetes</taxon>
        <taxon>Micrococcales</taxon>
        <taxon>Micrococcaceae</taxon>
        <taxon>Micrococcoides</taxon>
    </lineage>
</organism>
<feature type="transmembrane region" description="Helical" evidence="8">
    <location>
        <begin position="416"/>
        <end position="443"/>
    </location>
</feature>
<feature type="transmembrane region" description="Helical" evidence="8">
    <location>
        <begin position="455"/>
        <end position="473"/>
    </location>
</feature>
<feature type="transmembrane region" description="Helical" evidence="8">
    <location>
        <begin position="174"/>
        <end position="193"/>
    </location>
</feature>
<dbReference type="PANTHER" id="PTHR42718:SF9">
    <property type="entry name" value="MAJOR FACILITATOR SUPERFAMILY MULTIDRUG TRANSPORTER MFSC"/>
    <property type="match status" value="1"/>
</dbReference>
<dbReference type="InterPro" id="IPR004638">
    <property type="entry name" value="EmrB-like"/>
</dbReference>
<gene>
    <name evidence="10" type="ORF">ACFFFR_04850</name>
</gene>
<reference evidence="10 11" key="1">
    <citation type="submission" date="2024-09" db="EMBL/GenBank/DDBJ databases">
        <authorList>
            <person name="Sun Q."/>
            <person name="Mori K."/>
        </authorList>
    </citation>
    <scope>NUCLEOTIDE SEQUENCE [LARGE SCALE GENOMIC DNA]</scope>
    <source>
        <strain evidence="10 11">NCAIM B.02604</strain>
    </source>
</reference>
<dbReference type="PROSITE" id="PS50850">
    <property type="entry name" value="MFS"/>
    <property type="match status" value="1"/>
</dbReference>
<dbReference type="SUPFAM" id="SSF103473">
    <property type="entry name" value="MFS general substrate transporter"/>
    <property type="match status" value="1"/>
</dbReference>
<evidence type="ECO:0000313" key="10">
    <source>
        <dbReference type="EMBL" id="MFC0581713.1"/>
    </source>
</evidence>
<dbReference type="RefSeq" id="WP_377458402.1">
    <property type="nucleotide sequence ID" value="NZ_JBHLUB010000024.1"/>
</dbReference>
<evidence type="ECO:0000256" key="7">
    <source>
        <dbReference type="ARBA" id="ARBA00023136"/>
    </source>
</evidence>
<accession>A0ABV6P9A3</accession>